<dbReference type="SUPFAM" id="SSF48452">
    <property type="entry name" value="TPR-like"/>
    <property type="match status" value="5"/>
</dbReference>
<name>B4VHW7_9CYAN</name>
<feature type="repeat" description="TPR" evidence="3">
    <location>
        <begin position="1276"/>
        <end position="1309"/>
    </location>
</feature>
<dbReference type="Gene3D" id="3.40.50.300">
    <property type="entry name" value="P-loop containing nucleotide triphosphate hydrolases"/>
    <property type="match status" value="2"/>
</dbReference>
<feature type="repeat" description="TPR" evidence="3">
    <location>
        <begin position="1756"/>
        <end position="1789"/>
    </location>
</feature>
<feature type="repeat" description="TPR" evidence="3">
    <location>
        <begin position="1836"/>
        <end position="1869"/>
    </location>
</feature>
<proteinExistence type="predicted"/>
<dbReference type="RefSeq" id="WP_006098144.1">
    <property type="nucleotide sequence ID" value="NZ_DS989841.1"/>
</dbReference>
<dbReference type="SUPFAM" id="SSF48371">
    <property type="entry name" value="ARM repeat"/>
    <property type="match status" value="1"/>
</dbReference>
<evidence type="ECO:0000313" key="6">
    <source>
        <dbReference type="Proteomes" id="UP000003835"/>
    </source>
</evidence>
<organism evidence="5 6">
    <name type="scientific">Coleofasciculus chthonoplastes PCC 7420</name>
    <dbReference type="NCBI Taxonomy" id="118168"/>
    <lineage>
        <taxon>Bacteria</taxon>
        <taxon>Bacillati</taxon>
        <taxon>Cyanobacteriota</taxon>
        <taxon>Cyanophyceae</taxon>
        <taxon>Coleofasciculales</taxon>
        <taxon>Coleofasciculaceae</taxon>
        <taxon>Coleofasciculus</taxon>
    </lineage>
</organism>
<gene>
    <name evidence="5" type="ORF">MC7420_7321</name>
</gene>
<dbReference type="EMBL" id="DS989841">
    <property type="protein sequence ID" value="EDX78668.1"/>
    <property type="molecule type" value="Genomic_DNA"/>
</dbReference>
<feature type="repeat" description="TPR" evidence="3">
    <location>
        <begin position="1156"/>
        <end position="1189"/>
    </location>
</feature>
<dbReference type="Gene3D" id="1.25.40.10">
    <property type="entry name" value="Tetratricopeptide repeat domain"/>
    <property type="match status" value="6"/>
</dbReference>
<dbReference type="InterPro" id="IPR016024">
    <property type="entry name" value="ARM-type_fold"/>
</dbReference>
<dbReference type="PANTHER" id="PTHR45641:SF19">
    <property type="entry name" value="NEPHROCYSTIN-3"/>
    <property type="match status" value="1"/>
</dbReference>
<evidence type="ECO:0000256" key="4">
    <source>
        <dbReference type="SAM" id="MobiDB-lite"/>
    </source>
</evidence>
<feature type="compositionally biased region" description="Basic and acidic residues" evidence="4">
    <location>
        <begin position="486"/>
        <end position="499"/>
    </location>
</feature>
<feature type="region of interest" description="Disordered" evidence="4">
    <location>
        <begin position="393"/>
        <end position="505"/>
    </location>
</feature>
<dbReference type="PANTHER" id="PTHR45641">
    <property type="entry name" value="TETRATRICOPEPTIDE REPEAT PROTEIN (AFU_ORTHOLOGUE AFUA_6G03870)"/>
    <property type="match status" value="1"/>
</dbReference>
<evidence type="ECO:0000256" key="3">
    <source>
        <dbReference type="PROSITE-ProRule" id="PRU00339"/>
    </source>
</evidence>
<keyword evidence="2 3" id="KW-0802">TPR repeat</keyword>
<feature type="repeat" description="TPR" evidence="3">
    <location>
        <begin position="1516"/>
        <end position="1549"/>
    </location>
</feature>
<dbReference type="InterPro" id="IPR027417">
    <property type="entry name" value="P-loop_NTPase"/>
</dbReference>
<dbReference type="PROSITE" id="PS50293">
    <property type="entry name" value="TPR_REGION"/>
    <property type="match status" value="5"/>
</dbReference>
<evidence type="ECO:0000256" key="1">
    <source>
        <dbReference type="ARBA" id="ARBA00022737"/>
    </source>
</evidence>
<dbReference type="Pfam" id="PF13424">
    <property type="entry name" value="TPR_12"/>
    <property type="match status" value="9"/>
</dbReference>
<accession>B4VHW7</accession>
<dbReference type="InterPro" id="IPR019734">
    <property type="entry name" value="TPR_rpt"/>
</dbReference>
<dbReference type="InterPro" id="IPR011990">
    <property type="entry name" value="TPR-like_helical_dom_sf"/>
</dbReference>
<protein>
    <submittedName>
        <fullName evidence="5">SLEI family</fullName>
    </submittedName>
</protein>
<dbReference type="HOGENOM" id="CLU_237969_0_0_3"/>
<keyword evidence="1" id="KW-0677">Repeat</keyword>
<dbReference type="PROSITE" id="PS50005">
    <property type="entry name" value="TPR"/>
    <property type="match status" value="11"/>
</dbReference>
<dbReference type="OrthoDB" id="135105at2"/>
<sequence length="2060" mass="239178">MAIDINNLNQPDQETLDDLVTTLELSDGTTIVFAITPESAPNHPVVEQLKSVLNPDEFQVENFFYSQESLIAFLYALDKRIPLNPEAKDESAKRPVIMAFGIEQLPRPRILKELKRLNLGREALFSREIVLIFWLNKRDFIDTFRGYAPDFWDWREKVVKFTTRPPLNPLLYPYLESLIAENSYLKMSGVMQVQRQVDIFLDQVYVSLKAERQQQVTEFTGRSKLSFETQRYAEVGAESRRGIEFASSEMTTKTVTHKVDLAEAVGRCQYSVILGDPGAGKTTLLRYLALHFAMAQRDGKVEVLVENVETRHGASQGTSGNAGNKEEFSQSLVTTPESLGNTRFPVFLRVADYAERLVKQPNLSLLAFLEEFYQQWEADVGNLGDEGENVQRANITSDDSPCLSDEIPPPPPFKRGELQEVGQVQPDGNEIPPPPPFKRGELQEAGQVQSDGNEIPPPPPFKRGELQEVGQVQSDGNEIPPAPPFKRAERQEAEQERENLTPPFPCREGGLGGLGQPYSHNTNITQLLCEKMRQGECLVLLDGLDEVFNQTSRQQIVKQIEAFVTDYPDNKYVITSRIAGYRDVKLGSRFTQFTITQMEFEQVERFLHCWCLAIEKAQKPEETEEVWRRDAQKEAEELLEAIHGNEGVKRLTGNPLLLTILALIHRNGSRLPNRRVELYALAVKTLIEDWQLSKNLPDAPQVMLRESEVIELLAPLAYWMHEEKPSGLITQAEAEAQLGEKLAELNDEDAEADSVKKAVQKFLRRVRETTGLFVERAPNVYGFMHLTFEEYFAARYIADNEVIEILEIIQKHQDDPRWQEPILLALGYLGIHSPKRVNRLVERLFKGLEDYQPVLGEGEIQVKNSSSSETILQWSVLAEEGTISWRESDSILKELLFAGQVVAEVEVNSRIRSKVIEKLGVTYLGLDEEFENETIKQVLRLLRQIERFNQKGEVIRYLRQGVEEAQEIAERRVKAQSTILYVACGESGAGLVDCVTEIVNQITNRAVETAATQTKPAYAGFQIVDSPQVRAGGLGFYSHEFHSPGCVPLFCLIKDLVEELGEEMTPALEVTRQNQSGVSRGLTFITAMSYLRSNQYEKAIPLLEEITEQNNSGIQAYIDWSLAAAYQGVKKFDQAIDAYQACFEKLEAYIEPTALMILWRNRGVCHRLHEKYEQALDCFERMLKIAREVGKPKDESLALYHIGRTYQDWQKFEQAIDYHQQSLELYEQLDKQQDVANQWYNLAVCYRDWGQYEKAIECEQKDLAICQQLDDQPGIALAYYQLGRIYQEWGKYEDAIAHFQQSLELYEQLDKQQDVANQWYWLADCYRDWGQYEKAIECQQKCLAIRQQLDDQPRIALAYFMLGRIYKDWGKYSEAIAHYQQSRELYEQLYKHKDVANQWYRLADCYRNWGKYEKAIECEQKDLAIRQQLDDQPRIALAYYQLGRIYQDWGKYEDAIAHHQQSLELYEQLDKQKDVADSWYWLAACYRDWGQYEKAIECEQKDLAIRQQLNDQPRIASAYYQFGRIYQDWGKYEDAIAHYQQSLELYEQLDKRKDVADSWYWLAACYRDWGQYEKAIECEQKDLAIRQQLDDQPRIASAYYQFGRIYQDWGKYEDAIAHHQQSLELYEQLDKQKDVADSWYWLAACYRDWGQYEKAIECEQTDLAIRQQLDDQPNIADAYYQLGRIYQDWGKYEDAIAHHNQSLELCEQLDKQQDVASLWYNLADCYRNWGQYEKAIECKQKDLAICQQLDDQSNIADAYFQFGRIYQDWGKYFEAIAHYQQSLELYEQLDKQKDVANQWYNLADCYRNWGQYEKAIECIQKCLAILQQIEDQLHIASAYYQLGRIYQDWGKYEEAITHHQQSRDLYQQISHNKRIAISYRYISKTQRLLAQTTSDTTAALTLLSQAEENIRQSIQINTKNDYKKNQGYDCIALALIYAERFHQLPADDFNLLEQINQFQTNYTLGLTHLRQLGQTVDSAEETLDIARAYLRIDPIKWTECTEYRDKTSHIWEPLNQAETLTRAALETFQAYNRRKLQTAAQQLLEEIEQRRADDNQPKSS</sequence>
<reference evidence="5 6" key="1">
    <citation type="submission" date="2008-07" db="EMBL/GenBank/DDBJ databases">
        <authorList>
            <person name="Tandeau de Marsac N."/>
            <person name="Ferriera S."/>
            <person name="Johnson J."/>
            <person name="Kravitz S."/>
            <person name="Beeson K."/>
            <person name="Sutton G."/>
            <person name="Rogers Y.-H."/>
            <person name="Friedman R."/>
            <person name="Frazier M."/>
            <person name="Venter J.C."/>
        </authorList>
    </citation>
    <scope>NUCLEOTIDE SEQUENCE [LARGE SCALE GENOMIC DNA]</scope>
    <source>
        <strain evidence="5 6">PCC 7420</strain>
    </source>
</reference>
<evidence type="ECO:0000256" key="2">
    <source>
        <dbReference type="ARBA" id="ARBA00022803"/>
    </source>
</evidence>
<dbReference type="eggNOG" id="COG5635">
    <property type="taxonomic scope" value="Bacteria"/>
</dbReference>
<feature type="repeat" description="TPR" evidence="3">
    <location>
        <begin position="1596"/>
        <end position="1629"/>
    </location>
</feature>
<dbReference type="STRING" id="118168.MC7420_7321"/>
<dbReference type="Proteomes" id="UP000003835">
    <property type="component" value="Unassembled WGS sequence"/>
</dbReference>
<dbReference type="SMART" id="SM00028">
    <property type="entry name" value="TPR"/>
    <property type="match status" value="19"/>
</dbReference>
<feature type="repeat" description="TPR" evidence="3">
    <location>
        <begin position="1676"/>
        <end position="1709"/>
    </location>
</feature>
<dbReference type="eggNOG" id="COG0457">
    <property type="taxonomic scope" value="Bacteria"/>
</dbReference>
<feature type="repeat" description="TPR" evidence="3">
    <location>
        <begin position="1356"/>
        <end position="1389"/>
    </location>
</feature>
<keyword evidence="6" id="KW-1185">Reference proteome</keyword>
<feature type="repeat" description="TPR" evidence="3">
    <location>
        <begin position="1796"/>
        <end position="1829"/>
    </location>
</feature>
<dbReference type="SUPFAM" id="SSF52540">
    <property type="entry name" value="P-loop containing nucleoside triphosphate hydrolases"/>
    <property type="match status" value="1"/>
</dbReference>
<feature type="repeat" description="TPR" evidence="3">
    <location>
        <begin position="1436"/>
        <end position="1469"/>
    </location>
</feature>
<feature type="repeat" description="TPR" evidence="3">
    <location>
        <begin position="1196"/>
        <end position="1229"/>
    </location>
</feature>
<evidence type="ECO:0000313" key="5">
    <source>
        <dbReference type="EMBL" id="EDX78668.1"/>
    </source>
</evidence>